<feature type="region of interest" description="Disordered" evidence="1">
    <location>
        <begin position="1"/>
        <end position="22"/>
    </location>
</feature>
<feature type="region of interest" description="Disordered" evidence="1">
    <location>
        <begin position="223"/>
        <end position="291"/>
    </location>
</feature>
<evidence type="ECO:0000256" key="1">
    <source>
        <dbReference type="SAM" id="MobiDB-lite"/>
    </source>
</evidence>
<reference evidence="2" key="1">
    <citation type="submission" date="2011-01" db="EMBL/GenBank/DDBJ databases">
        <title>The Genome Sequence of Nematocida parisii strain ERTm3.</title>
        <authorList>
            <consortium name="The Broad Institute Genome Sequencing Platform"/>
            <consortium name="The Broad Institute Genome Sequencing Center for Infectious Disease"/>
            <person name="Cuomo C."/>
            <person name="Troemel E."/>
            <person name="Young S.K."/>
            <person name="Zeng Q."/>
            <person name="Gargeya S."/>
            <person name="Fitzgerald M."/>
            <person name="Haas B."/>
            <person name="Abouelleil A."/>
            <person name="Alvarado L."/>
            <person name="Arachchi H.M."/>
            <person name="Berlin A."/>
            <person name="Chapman S.B."/>
            <person name="Gearin G."/>
            <person name="Goldberg J."/>
            <person name="Griggs A."/>
            <person name="Gujja S."/>
            <person name="Hansen M."/>
            <person name="Heiman D."/>
            <person name="Howarth C."/>
            <person name="Larimer J."/>
            <person name="Lui A."/>
            <person name="MacDonald P.J.P."/>
            <person name="McCowen C."/>
            <person name="Montmayeur A."/>
            <person name="Murphy C."/>
            <person name="Neiman D."/>
            <person name="Pearson M."/>
            <person name="Priest M."/>
            <person name="Roberts A."/>
            <person name="Saif S."/>
            <person name="Shea T."/>
            <person name="Sisk P."/>
            <person name="Stolte C."/>
            <person name="Sykes S."/>
            <person name="Wortman J."/>
            <person name="Nusbaum C."/>
            <person name="Birren B."/>
        </authorList>
    </citation>
    <scope>NUCLEOTIDE SEQUENCE</scope>
    <source>
        <strain evidence="2">ERTm3</strain>
    </source>
</reference>
<keyword evidence="3" id="KW-1185">Reference proteome</keyword>
<evidence type="ECO:0000313" key="3">
    <source>
        <dbReference type="Proteomes" id="UP000002872"/>
    </source>
</evidence>
<sequence length="291" mass="32780">MGKRNGGLKRTSTSDSIDFTDSDYLSPAERRASIYSLSDSKSRRKSGSVSRSSISKRNKEGDKKKKESNKLKKNRGKKIKLFLKKCVFFPYLLAKRILKSKKKKVKIEETEEYSSDLNEKRVTFSDQVTVHTYVSKENLDHKITLSSITKSLPPVNLAMANKIKGTSRETPLVSKLLENLDKKVETLDALRAILAPKKKKHEKRSKNKIINILGGYASTDISESSAEYASRPSSKKPKESYSSKPQRRQKSHRKSKKQEEIESSEDNISSAATKAYDTIKRRGAGTSSTPI</sequence>
<dbReference type="OMA" id="NDTESPY"/>
<feature type="compositionally biased region" description="Basic and acidic residues" evidence="1">
    <location>
        <begin position="57"/>
        <end position="70"/>
    </location>
</feature>
<gene>
    <name evidence="2" type="ORF">NEQG_01446</name>
</gene>
<feature type="compositionally biased region" description="Low complexity" evidence="1">
    <location>
        <begin position="11"/>
        <end position="22"/>
    </location>
</feature>
<organism evidence="2 3">
    <name type="scientific">Nematocida parisii (strain ERTm3)</name>
    <name type="common">Nematode killer fungus</name>
    <dbReference type="NCBI Taxonomy" id="935791"/>
    <lineage>
        <taxon>Eukaryota</taxon>
        <taxon>Fungi</taxon>
        <taxon>Fungi incertae sedis</taxon>
        <taxon>Microsporidia</taxon>
        <taxon>Nematocida</taxon>
    </lineage>
</organism>
<accession>I3EHQ9</accession>
<dbReference type="EMBL" id="GL870878">
    <property type="protein sequence ID" value="EIJ88756.1"/>
    <property type="molecule type" value="Genomic_DNA"/>
</dbReference>
<protein>
    <submittedName>
        <fullName evidence="2">Uncharacterized protein</fullName>
    </submittedName>
</protein>
<feature type="region of interest" description="Disordered" evidence="1">
    <location>
        <begin position="35"/>
        <end position="72"/>
    </location>
</feature>
<evidence type="ECO:0000313" key="2">
    <source>
        <dbReference type="EMBL" id="EIJ88756.1"/>
    </source>
</evidence>
<dbReference type="Proteomes" id="UP000002872">
    <property type="component" value="Unassembled WGS sequence"/>
</dbReference>
<dbReference type="VEuPathDB" id="MicrosporidiaDB:NEQG_01446"/>
<feature type="compositionally biased region" description="Basic residues" evidence="1">
    <location>
        <begin position="245"/>
        <end position="256"/>
    </location>
</feature>
<proteinExistence type="predicted"/>
<dbReference type="HOGENOM" id="CLU_976929_0_0_1"/>
<name>I3EHQ9_NEMP3</name>
<dbReference type="OrthoDB" id="2196184at2759"/>
<dbReference type="AlphaFoldDB" id="I3EHQ9"/>
<dbReference type="InParanoid" id="I3EHQ9"/>